<dbReference type="PROSITE" id="PS51462">
    <property type="entry name" value="NUDIX"/>
    <property type="match status" value="1"/>
</dbReference>
<dbReference type="GO" id="GO:0016462">
    <property type="term" value="F:pyrophosphatase activity"/>
    <property type="evidence" value="ECO:0007669"/>
    <property type="project" value="UniProtKB-ARBA"/>
</dbReference>
<feature type="domain" description="Nudix hydrolase" evidence="9">
    <location>
        <begin position="52"/>
        <end position="191"/>
    </location>
</feature>
<evidence type="ECO:0000256" key="1">
    <source>
        <dbReference type="ARBA" id="ARBA00000847"/>
    </source>
</evidence>
<dbReference type="InterPro" id="IPR015797">
    <property type="entry name" value="NUDIX_hydrolase-like_dom_sf"/>
</dbReference>
<name>S3KH36_TREMA</name>
<organism evidence="10 11">
    <name type="scientific">Treponema maltophilum ATCC 51939</name>
    <dbReference type="NCBI Taxonomy" id="1125699"/>
    <lineage>
        <taxon>Bacteria</taxon>
        <taxon>Pseudomonadati</taxon>
        <taxon>Spirochaetota</taxon>
        <taxon>Spirochaetia</taxon>
        <taxon>Spirochaetales</taxon>
        <taxon>Treponemataceae</taxon>
        <taxon>Treponema</taxon>
    </lineage>
</organism>
<comment type="similarity">
    <text evidence="3">Belongs to the Nudix hydrolase family. NudK subfamily.</text>
</comment>
<evidence type="ECO:0000313" key="11">
    <source>
        <dbReference type="Proteomes" id="UP000014541"/>
    </source>
</evidence>
<evidence type="ECO:0000256" key="6">
    <source>
        <dbReference type="ARBA" id="ARBA00032162"/>
    </source>
</evidence>
<comment type="cofactor">
    <cofactor evidence="2">
        <name>Mg(2+)</name>
        <dbReference type="ChEBI" id="CHEBI:18420"/>
    </cofactor>
</comment>
<dbReference type="CDD" id="cd03424">
    <property type="entry name" value="NUDIX_ADPRase_Nudt5_UGPPase_Nudt14"/>
    <property type="match status" value="1"/>
</dbReference>
<dbReference type="PATRIC" id="fig|1125699.3.peg.1900"/>
<comment type="caution">
    <text evidence="10">The sequence shown here is derived from an EMBL/GenBank/DDBJ whole genome shotgun (WGS) entry which is preliminary data.</text>
</comment>
<dbReference type="eggNOG" id="COG0494">
    <property type="taxonomic scope" value="Bacteria"/>
</dbReference>
<evidence type="ECO:0000256" key="8">
    <source>
        <dbReference type="RuleBase" id="RU003476"/>
    </source>
</evidence>
<dbReference type="Gene3D" id="3.90.79.10">
    <property type="entry name" value="Nucleoside Triphosphate Pyrophosphohydrolase"/>
    <property type="match status" value="1"/>
</dbReference>
<dbReference type="GO" id="GO:0019693">
    <property type="term" value="P:ribose phosphate metabolic process"/>
    <property type="evidence" value="ECO:0007669"/>
    <property type="project" value="TreeGrafter"/>
</dbReference>
<dbReference type="SUPFAM" id="SSF55811">
    <property type="entry name" value="Nudix"/>
    <property type="match status" value="1"/>
</dbReference>
<dbReference type="STRING" id="1125699.HMPREF9194_01883"/>
<accession>S3KH36</accession>
<dbReference type="HOGENOM" id="CLU_062658_8_2_12"/>
<dbReference type="PRINTS" id="PR00502">
    <property type="entry name" value="NUDIXFAMILY"/>
</dbReference>
<dbReference type="Proteomes" id="UP000014541">
    <property type="component" value="Unassembled WGS sequence"/>
</dbReference>
<dbReference type="InterPro" id="IPR020084">
    <property type="entry name" value="NUDIX_hydrolase_CS"/>
</dbReference>
<evidence type="ECO:0000256" key="3">
    <source>
        <dbReference type="ARBA" id="ARBA00007275"/>
    </source>
</evidence>
<gene>
    <name evidence="10" type="ORF">HMPREF9194_01883</name>
</gene>
<keyword evidence="11" id="KW-1185">Reference proteome</keyword>
<dbReference type="RefSeq" id="WP_016526141.1">
    <property type="nucleotide sequence ID" value="NZ_KE332518.1"/>
</dbReference>
<evidence type="ECO:0000313" key="10">
    <source>
        <dbReference type="EMBL" id="EPF31532.1"/>
    </source>
</evidence>
<sequence length="207" mass="22917">MNDMHFESRGSRSINWTAAAKKVLYKTPVLTLNAQSALSPEGTEKDFTTIDARNWVITVPLLKKEQAEKAAGIGEPCFLLVEQWRAGAMELSTEFPGGVINDGEKPEKAAARELLEETGFKALKCMPLGAMNPNPALFCNTVYFFAAENLTDTRHTHPDEDEFLKPLIVPVAEVFKKMGRPPYIHALTAAALCLFNSHMPDQFFGLC</sequence>
<reference evidence="10 11" key="1">
    <citation type="submission" date="2013-04" db="EMBL/GenBank/DDBJ databases">
        <title>The Genome Sequence of Treponema maltophilum ATCC 51939.</title>
        <authorList>
            <consortium name="The Broad Institute Genomics Platform"/>
            <person name="Earl A."/>
            <person name="Ward D."/>
            <person name="Feldgarden M."/>
            <person name="Gevers D."/>
            <person name="Leonetti C."/>
            <person name="Blanton J.M."/>
            <person name="Dewhirst F.E."/>
            <person name="Izard J."/>
            <person name="Walker B."/>
            <person name="Young S."/>
            <person name="Zeng Q."/>
            <person name="Gargeya S."/>
            <person name="Fitzgerald M."/>
            <person name="Haas B."/>
            <person name="Abouelleil A."/>
            <person name="Allen A.W."/>
            <person name="Alvarado L."/>
            <person name="Arachchi H.M."/>
            <person name="Berlin A.M."/>
            <person name="Chapman S.B."/>
            <person name="Gainer-Dewar J."/>
            <person name="Goldberg J."/>
            <person name="Griggs A."/>
            <person name="Gujja S."/>
            <person name="Hansen M."/>
            <person name="Howarth C."/>
            <person name="Imamovic A."/>
            <person name="Ireland A."/>
            <person name="Larimer J."/>
            <person name="McCowan C."/>
            <person name="Murphy C."/>
            <person name="Pearson M."/>
            <person name="Poon T.W."/>
            <person name="Priest M."/>
            <person name="Roberts A."/>
            <person name="Saif S."/>
            <person name="Shea T."/>
            <person name="Sisk P."/>
            <person name="Sykes S."/>
            <person name="Wortman J."/>
            <person name="Nusbaum C."/>
            <person name="Birren B."/>
        </authorList>
    </citation>
    <scope>NUCLEOTIDE SEQUENCE [LARGE SCALE GENOMIC DNA]</scope>
    <source>
        <strain evidence="10 11">ATCC 51939</strain>
    </source>
</reference>
<proteinExistence type="inferred from homology"/>
<evidence type="ECO:0000256" key="4">
    <source>
        <dbReference type="ARBA" id="ARBA00016377"/>
    </source>
</evidence>
<protein>
    <recommendedName>
        <fullName evidence="4">GDP-mannose pyrophosphatase</fullName>
    </recommendedName>
    <alternativeName>
        <fullName evidence="6">GDP-mannose hydrolase</fullName>
    </alternativeName>
    <alternativeName>
        <fullName evidence="7">GDPMK</fullName>
    </alternativeName>
</protein>
<dbReference type="Pfam" id="PF00293">
    <property type="entry name" value="NUDIX"/>
    <property type="match status" value="1"/>
</dbReference>
<dbReference type="GO" id="GO:0006753">
    <property type="term" value="P:nucleoside phosphate metabolic process"/>
    <property type="evidence" value="ECO:0007669"/>
    <property type="project" value="TreeGrafter"/>
</dbReference>
<evidence type="ECO:0000256" key="7">
    <source>
        <dbReference type="ARBA" id="ARBA00032272"/>
    </source>
</evidence>
<dbReference type="AlphaFoldDB" id="S3KH36"/>
<dbReference type="EMBL" id="ATFF01000006">
    <property type="protein sequence ID" value="EPF31532.1"/>
    <property type="molecule type" value="Genomic_DNA"/>
</dbReference>
<dbReference type="InterPro" id="IPR000086">
    <property type="entry name" value="NUDIX_hydrolase_dom"/>
</dbReference>
<evidence type="ECO:0000259" key="9">
    <source>
        <dbReference type="PROSITE" id="PS51462"/>
    </source>
</evidence>
<dbReference type="PANTHER" id="PTHR11839:SF18">
    <property type="entry name" value="NUDIX HYDROLASE DOMAIN-CONTAINING PROTEIN"/>
    <property type="match status" value="1"/>
</dbReference>
<dbReference type="InterPro" id="IPR020476">
    <property type="entry name" value="Nudix_hydrolase"/>
</dbReference>
<evidence type="ECO:0000256" key="2">
    <source>
        <dbReference type="ARBA" id="ARBA00001946"/>
    </source>
</evidence>
<dbReference type="PANTHER" id="PTHR11839">
    <property type="entry name" value="UDP/ADP-SUGAR PYROPHOSPHATASE"/>
    <property type="match status" value="1"/>
</dbReference>
<keyword evidence="5 8" id="KW-0378">Hydrolase</keyword>
<evidence type="ECO:0000256" key="5">
    <source>
        <dbReference type="ARBA" id="ARBA00022801"/>
    </source>
</evidence>
<dbReference type="PROSITE" id="PS00893">
    <property type="entry name" value="NUDIX_BOX"/>
    <property type="match status" value="1"/>
</dbReference>
<comment type="catalytic activity">
    <reaction evidence="1">
        <text>GDP-alpha-D-mannose + H2O = alpha-D-mannose 1-phosphate + GMP + 2 H(+)</text>
        <dbReference type="Rhea" id="RHEA:27978"/>
        <dbReference type="ChEBI" id="CHEBI:15377"/>
        <dbReference type="ChEBI" id="CHEBI:15378"/>
        <dbReference type="ChEBI" id="CHEBI:57527"/>
        <dbReference type="ChEBI" id="CHEBI:58115"/>
        <dbReference type="ChEBI" id="CHEBI:58409"/>
    </reaction>
</comment>